<dbReference type="AlphaFoldDB" id="A0A9E7N8F6"/>
<evidence type="ECO:0000313" key="1">
    <source>
        <dbReference type="EMBL" id="UTF52786.1"/>
    </source>
</evidence>
<dbReference type="KEGG" id="sawl:NGM29_13465"/>
<organism evidence="1 2">
    <name type="scientific">Natronosalvus rutilus</name>
    <dbReference type="NCBI Taxonomy" id="2953753"/>
    <lineage>
        <taxon>Archaea</taxon>
        <taxon>Methanobacteriati</taxon>
        <taxon>Methanobacteriota</taxon>
        <taxon>Stenosarchaea group</taxon>
        <taxon>Halobacteria</taxon>
        <taxon>Halobacteriales</taxon>
        <taxon>Natrialbaceae</taxon>
        <taxon>Natronosalvus</taxon>
    </lineage>
</organism>
<reference evidence="1" key="1">
    <citation type="submission" date="2022-06" db="EMBL/GenBank/DDBJ databases">
        <title>Diverse halophilic archaea isolated from saline environments.</title>
        <authorList>
            <person name="Cui H.-L."/>
        </authorList>
    </citation>
    <scope>NUCLEOTIDE SEQUENCE</scope>
    <source>
        <strain evidence="1">WLHS1</strain>
    </source>
</reference>
<name>A0A9E7N8F6_9EURY</name>
<evidence type="ECO:0000313" key="2">
    <source>
        <dbReference type="Proteomes" id="UP001056855"/>
    </source>
</evidence>
<dbReference type="RefSeq" id="WP_254156842.1">
    <property type="nucleotide sequence ID" value="NZ_CP100355.1"/>
</dbReference>
<sequence>MPEFDFLDASGQAFSDERNLFEYVDRNDVLEDVGRNVNIIGSVNNFNTRREFFAAIESNFERIWGEEEENLELLSANSDGRAIPYYVYYDDDFPLFITTANISEEMPDTIEKFIVSQPNIGRFWISMQEMDSMRARVVREDPDVIIPFFTGHRSKYSDVPAEKREDVTRTMTYWAIDGRKTYKEMRKKYGILPTNIRFERPDQYKFGLKQEGIITHQKGTITKAWDLFQSQKERQLILKRAINSGGAHSVESGVYPDHRISSTKPWEIDLTKPISGDPLEGFESRLSEDRWKFGLSEFSNPTNSRFSAEVIDEDKFGRTEIEGNWKSIRVYPIDGNDIDPQFRVFNFVQDHFDASCEPMEV</sequence>
<dbReference type="GeneID" id="73291073"/>
<dbReference type="EMBL" id="CP100355">
    <property type="protein sequence ID" value="UTF52786.1"/>
    <property type="molecule type" value="Genomic_DNA"/>
</dbReference>
<dbReference type="Proteomes" id="UP001056855">
    <property type="component" value="Chromosome"/>
</dbReference>
<proteinExistence type="predicted"/>
<accession>A0A9E7N8F6</accession>
<gene>
    <name evidence="1" type="ORF">NGM29_13465</name>
</gene>
<keyword evidence="2" id="KW-1185">Reference proteome</keyword>
<protein>
    <submittedName>
        <fullName evidence="1">Uncharacterized protein</fullName>
    </submittedName>
</protein>